<protein>
    <submittedName>
        <fullName evidence="3">Uncharacterized protein</fullName>
    </submittedName>
</protein>
<dbReference type="EMBL" id="BAABHQ010000006">
    <property type="protein sequence ID" value="GAA4875111.1"/>
    <property type="molecule type" value="Genomic_DNA"/>
</dbReference>
<organism evidence="3 4">
    <name type="scientific">Actinomycetospora straminea</name>
    <dbReference type="NCBI Taxonomy" id="663607"/>
    <lineage>
        <taxon>Bacteria</taxon>
        <taxon>Bacillati</taxon>
        <taxon>Actinomycetota</taxon>
        <taxon>Actinomycetes</taxon>
        <taxon>Pseudonocardiales</taxon>
        <taxon>Pseudonocardiaceae</taxon>
        <taxon>Actinomycetospora</taxon>
    </lineage>
</organism>
<dbReference type="Proteomes" id="UP001500457">
    <property type="component" value="Unassembled WGS sequence"/>
</dbReference>
<dbReference type="PROSITE" id="PS51257">
    <property type="entry name" value="PROKAR_LIPOPROTEIN"/>
    <property type="match status" value="1"/>
</dbReference>
<evidence type="ECO:0000256" key="1">
    <source>
        <dbReference type="SAM" id="MobiDB-lite"/>
    </source>
</evidence>
<reference evidence="4" key="1">
    <citation type="journal article" date="2019" name="Int. J. Syst. Evol. Microbiol.">
        <title>The Global Catalogue of Microorganisms (GCM) 10K type strain sequencing project: providing services to taxonomists for standard genome sequencing and annotation.</title>
        <authorList>
            <consortium name="The Broad Institute Genomics Platform"/>
            <consortium name="The Broad Institute Genome Sequencing Center for Infectious Disease"/>
            <person name="Wu L."/>
            <person name="Ma J."/>
        </authorList>
    </citation>
    <scope>NUCLEOTIDE SEQUENCE [LARGE SCALE GENOMIC DNA]</scope>
    <source>
        <strain evidence="4">JCM 17983</strain>
    </source>
</reference>
<proteinExistence type="predicted"/>
<name>A0ABP9ED62_9PSEU</name>
<gene>
    <name evidence="3" type="ORF">GCM10023203_26480</name>
</gene>
<evidence type="ECO:0000313" key="4">
    <source>
        <dbReference type="Proteomes" id="UP001500457"/>
    </source>
</evidence>
<feature type="chain" id="PRO_5046728357" evidence="2">
    <location>
        <begin position="27"/>
        <end position="119"/>
    </location>
</feature>
<evidence type="ECO:0000313" key="3">
    <source>
        <dbReference type="EMBL" id="GAA4875111.1"/>
    </source>
</evidence>
<feature type="region of interest" description="Disordered" evidence="1">
    <location>
        <begin position="25"/>
        <end position="51"/>
    </location>
</feature>
<feature type="signal peptide" evidence="2">
    <location>
        <begin position="1"/>
        <end position="26"/>
    </location>
</feature>
<sequence length="119" mass="11796">MDSRRLPVLAGPVLAGLLVLGGCAGAPDPAPTTAPAAAPAPVAAAAPAGNAQAPCTARLRPGATGGTPLTLTPEARAEIERLRAQPGPQTGQAPDPALASRLADISERVERAARPCVDR</sequence>
<dbReference type="RefSeq" id="WP_274232975.1">
    <property type="nucleotide sequence ID" value="NZ_BAABHQ010000006.1"/>
</dbReference>
<keyword evidence="2" id="KW-0732">Signal</keyword>
<accession>A0ABP9ED62</accession>
<evidence type="ECO:0000256" key="2">
    <source>
        <dbReference type="SAM" id="SignalP"/>
    </source>
</evidence>
<keyword evidence="4" id="KW-1185">Reference proteome</keyword>
<comment type="caution">
    <text evidence="3">The sequence shown here is derived from an EMBL/GenBank/DDBJ whole genome shotgun (WGS) entry which is preliminary data.</text>
</comment>